<dbReference type="EMBL" id="CP009502">
    <property type="protein sequence ID" value="AKB16681.1"/>
    <property type="molecule type" value="Genomic_DNA"/>
</dbReference>
<gene>
    <name evidence="2" type="ORF">MSTHC_2363</name>
</gene>
<evidence type="ECO:0000313" key="2">
    <source>
        <dbReference type="EMBL" id="AKB16681.1"/>
    </source>
</evidence>
<name>A0A0E3L1Q5_METTE</name>
<feature type="compositionally biased region" description="Basic and acidic residues" evidence="1">
    <location>
        <begin position="1"/>
        <end position="42"/>
    </location>
</feature>
<feature type="region of interest" description="Disordered" evidence="1">
    <location>
        <begin position="1"/>
        <end position="43"/>
    </location>
</feature>
<dbReference type="KEGG" id="mthe:MSTHC_2363"/>
<protein>
    <submittedName>
        <fullName evidence="2">Uncharacterized protein</fullName>
    </submittedName>
</protein>
<dbReference type="PATRIC" id="fig|1434121.4.peg.2859"/>
<sequence>MIEKKNCNRLETEERDQNKKEIEEMDRSKHKIEEEDQNKLEEYTEDSLELMLVEQSRSQIRSDYRRSLGSENRRRYME</sequence>
<evidence type="ECO:0000256" key="1">
    <source>
        <dbReference type="SAM" id="MobiDB-lite"/>
    </source>
</evidence>
<organism evidence="2 3">
    <name type="scientific">Methanosarcina thermophila CHTI-55</name>
    <dbReference type="NCBI Taxonomy" id="1434121"/>
    <lineage>
        <taxon>Archaea</taxon>
        <taxon>Methanobacteriati</taxon>
        <taxon>Methanobacteriota</taxon>
        <taxon>Stenosarchaea group</taxon>
        <taxon>Methanomicrobia</taxon>
        <taxon>Methanosarcinales</taxon>
        <taxon>Methanosarcinaceae</taxon>
        <taxon>Methanosarcina</taxon>
    </lineage>
</organism>
<dbReference type="RefSeq" id="WP_048166831.1">
    <property type="nucleotide sequence ID" value="NZ_CP009502.1"/>
</dbReference>
<accession>A0A0E3L1Q5</accession>
<dbReference type="GeneID" id="75279323"/>
<feature type="region of interest" description="Disordered" evidence="1">
    <location>
        <begin position="56"/>
        <end position="78"/>
    </location>
</feature>
<dbReference type="AlphaFoldDB" id="A0A0E3L1Q5"/>
<reference evidence="2 3" key="1">
    <citation type="submission" date="2014-07" db="EMBL/GenBank/DDBJ databases">
        <title>Methanogenic archaea and the global carbon cycle.</title>
        <authorList>
            <person name="Henriksen J.R."/>
            <person name="Luke J."/>
            <person name="Reinhart S."/>
            <person name="Benedict M.N."/>
            <person name="Youngblut N.D."/>
            <person name="Metcalf M.E."/>
            <person name="Whitaker R.J."/>
            <person name="Metcalf W.W."/>
        </authorList>
    </citation>
    <scope>NUCLEOTIDE SEQUENCE [LARGE SCALE GENOMIC DNA]</scope>
    <source>
        <strain evidence="2 3">CHTI-55</strain>
    </source>
</reference>
<feature type="compositionally biased region" description="Basic and acidic residues" evidence="1">
    <location>
        <begin position="60"/>
        <end position="78"/>
    </location>
</feature>
<evidence type="ECO:0000313" key="3">
    <source>
        <dbReference type="Proteomes" id="UP000056925"/>
    </source>
</evidence>
<dbReference type="HOGENOM" id="CLU_2802185_0_0_2"/>
<dbReference type="Proteomes" id="UP000056925">
    <property type="component" value="Chromosome"/>
</dbReference>
<proteinExistence type="predicted"/>